<gene>
    <name evidence="1" type="ORF">Drose_31865</name>
</gene>
<keyword evidence="2" id="KW-1185">Reference proteome</keyword>
<accession>A0ABY5Z0W2</accession>
<dbReference type="EMBL" id="CP073721">
    <property type="protein sequence ID" value="UWZ35660.1"/>
    <property type="molecule type" value="Genomic_DNA"/>
</dbReference>
<dbReference type="Proteomes" id="UP001058271">
    <property type="component" value="Chromosome"/>
</dbReference>
<proteinExistence type="predicted"/>
<organism evidence="1 2">
    <name type="scientific">Dactylosporangium roseum</name>
    <dbReference type="NCBI Taxonomy" id="47989"/>
    <lineage>
        <taxon>Bacteria</taxon>
        <taxon>Bacillati</taxon>
        <taxon>Actinomycetota</taxon>
        <taxon>Actinomycetes</taxon>
        <taxon>Micromonosporales</taxon>
        <taxon>Micromonosporaceae</taxon>
        <taxon>Dactylosporangium</taxon>
    </lineage>
</organism>
<protein>
    <recommendedName>
        <fullName evidence="3">Streptomyces killer toxin-like beta/gamma crystallin domain-containing protein</fullName>
    </recommendedName>
</protein>
<name>A0ABY5Z0W2_9ACTN</name>
<evidence type="ECO:0000313" key="2">
    <source>
        <dbReference type="Proteomes" id="UP001058271"/>
    </source>
</evidence>
<reference evidence="1" key="1">
    <citation type="submission" date="2021-04" db="EMBL/GenBank/DDBJ databases">
        <title>Biosynthetic gene clusters of Dactylosporangioum roseum.</title>
        <authorList>
            <person name="Hartkoorn R.C."/>
            <person name="Beaudoing E."/>
            <person name="Hot D."/>
            <person name="Moureu S."/>
        </authorList>
    </citation>
    <scope>NUCLEOTIDE SEQUENCE</scope>
    <source>
        <strain evidence="1">NRRL B-16295</strain>
    </source>
</reference>
<evidence type="ECO:0000313" key="1">
    <source>
        <dbReference type="EMBL" id="UWZ35660.1"/>
    </source>
</evidence>
<sequence>MRKRPLLAGSTRTRRMLTSAVIGTAVVLGTTGVPAQAASACVGSGIDRVGGTYTEVSSNCIVVGSSHTTVMYEVFGDRLHPNQRAVVEVYGIEHGKSTWYSLGTIAPGPSILYTVPWGKHTGTPKIRITATSAGGATIAKIIFNH</sequence>
<evidence type="ECO:0008006" key="3">
    <source>
        <dbReference type="Google" id="ProtNLM"/>
    </source>
</evidence>
<dbReference type="RefSeq" id="WP_260725011.1">
    <property type="nucleotide sequence ID" value="NZ_BAAABS010000044.1"/>
</dbReference>